<keyword evidence="3" id="KW-1185">Reference proteome</keyword>
<dbReference type="AlphaFoldDB" id="A0A4C1SZM3"/>
<comment type="caution">
    <text evidence="2">The sequence shown here is derived from an EMBL/GenBank/DDBJ whole genome shotgun (WGS) entry which is preliminary data.</text>
</comment>
<proteinExistence type="predicted"/>
<feature type="region of interest" description="Disordered" evidence="1">
    <location>
        <begin position="75"/>
        <end position="96"/>
    </location>
</feature>
<protein>
    <submittedName>
        <fullName evidence="2">Uncharacterized protein</fullName>
    </submittedName>
</protein>
<organism evidence="2 3">
    <name type="scientific">Eumeta variegata</name>
    <name type="common">Bagworm moth</name>
    <name type="synonym">Eumeta japonica</name>
    <dbReference type="NCBI Taxonomy" id="151549"/>
    <lineage>
        <taxon>Eukaryota</taxon>
        <taxon>Metazoa</taxon>
        <taxon>Ecdysozoa</taxon>
        <taxon>Arthropoda</taxon>
        <taxon>Hexapoda</taxon>
        <taxon>Insecta</taxon>
        <taxon>Pterygota</taxon>
        <taxon>Neoptera</taxon>
        <taxon>Endopterygota</taxon>
        <taxon>Lepidoptera</taxon>
        <taxon>Glossata</taxon>
        <taxon>Ditrysia</taxon>
        <taxon>Tineoidea</taxon>
        <taxon>Psychidae</taxon>
        <taxon>Oiketicinae</taxon>
        <taxon>Eumeta</taxon>
    </lineage>
</organism>
<feature type="compositionally biased region" description="Basic and acidic residues" evidence="1">
    <location>
        <begin position="83"/>
        <end position="96"/>
    </location>
</feature>
<dbReference type="EMBL" id="BGZK01000022">
    <property type="protein sequence ID" value="GBP06461.1"/>
    <property type="molecule type" value="Genomic_DNA"/>
</dbReference>
<dbReference type="Proteomes" id="UP000299102">
    <property type="component" value="Unassembled WGS sequence"/>
</dbReference>
<evidence type="ECO:0000256" key="1">
    <source>
        <dbReference type="SAM" id="MobiDB-lite"/>
    </source>
</evidence>
<gene>
    <name evidence="2" type="ORF">EVAR_4595_1</name>
</gene>
<name>A0A4C1SZM3_EUMVA</name>
<evidence type="ECO:0000313" key="3">
    <source>
        <dbReference type="Proteomes" id="UP000299102"/>
    </source>
</evidence>
<accession>A0A4C1SZM3</accession>
<reference evidence="2 3" key="1">
    <citation type="journal article" date="2019" name="Commun. Biol.">
        <title>The bagworm genome reveals a unique fibroin gene that provides high tensile strength.</title>
        <authorList>
            <person name="Kono N."/>
            <person name="Nakamura H."/>
            <person name="Ohtoshi R."/>
            <person name="Tomita M."/>
            <person name="Numata K."/>
            <person name="Arakawa K."/>
        </authorList>
    </citation>
    <scope>NUCLEOTIDE SEQUENCE [LARGE SCALE GENOMIC DNA]</scope>
</reference>
<sequence>MCLLEHVKRSAPNAGASVVTTGLSNLRTASVQLEGPQFEASPSGVESVHDLPAKCLRHLSINSVVMRPHVIATRATSSPPADTRARFREGPMSRPA</sequence>
<evidence type="ECO:0000313" key="2">
    <source>
        <dbReference type="EMBL" id="GBP06461.1"/>
    </source>
</evidence>